<dbReference type="AlphaFoldDB" id="A0A923I944"/>
<dbReference type="NCBIfam" id="TIGR00217">
    <property type="entry name" value="malQ"/>
    <property type="match status" value="1"/>
</dbReference>
<dbReference type="SUPFAM" id="SSF51445">
    <property type="entry name" value="(Trans)glycosidases"/>
    <property type="match status" value="1"/>
</dbReference>
<organism evidence="11 12">
    <name type="scientific">Anaerofilum hominis</name>
    <dbReference type="NCBI Taxonomy" id="2763016"/>
    <lineage>
        <taxon>Bacteria</taxon>
        <taxon>Bacillati</taxon>
        <taxon>Bacillota</taxon>
        <taxon>Clostridia</taxon>
        <taxon>Eubacteriales</taxon>
        <taxon>Oscillospiraceae</taxon>
        <taxon>Anaerofilum</taxon>
    </lineage>
</organism>
<dbReference type="GO" id="GO:0005975">
    <property type="term" value="P:carbohydrate metabolic process"/>
    <property type="evidence" value="ECO:0007669"/>
    <property type="project" value="InterPro"/>
</dbReference>
<dbReference type="Gene3D" id="3.20.20.80">
    <property type="entry name" value="Glycosidases"/>
    <property type="match status" value="1"/>
</dbReference>
<protein>
    <recommendedName>
        <fullName evidence="4 10">4-alpha-glucanotransferase</fullName>
        <ecNumber evidence="3 10">2.4.1.25</ecNumber>
    </recommendedName>
    <alternativeName>
        <fullName evidence="8 10">Amylomaltase</fullName>
    </alternativeName>
    <alternativeName>
        <fullName evidence="9 10">Disproportionating enzyme</fullName>
    </alternativeName>
</protein>
<dbReference type="PANTHER" id="PTHR32438">
    <property type="entry name" value="4-ALPHA-GLUCANOTRANSFERASE DPE1, CHLOROPLASTIC/AMYLOPLASTIC"/>
    <property type="match status" value="1"/>
</dbReference>
<keyword evidence="7 10" id="KW-0119">Carbohydrate metabolism</keyword>
<dbReference type="RefSeq" id="WP_186888486.1">
    <property type="nucleotide sequence ID" value="NZ_JACONZ010000004.1"/>
</dbReference>
<evidence type="ECO:0000256" key="8">
    <source>
        <dbReference type="ARBA" id="ARBA00031423"/>
    </source>
</evidence>
<comment type="similarity">
    <text evidence="2 10">Belongs to the disproportionating enzyme family.</text>
</comment>
<evidence type="ECO:0000256" key="6">
    <source>
        <dbReference type="ARBA" id="ARBA00022679"/>
    </source>
</evidence>
<dbReference type="Pfam" id="PF02446">
    <property type="entry name" value="Glyco_hydro_77"/>
    <property type="match status" value="1"/>
</dbReference>
<keyword evidence="5 10" id="KW-0328">Glycosyltransferase</keyword>
<comment type="catalytic activity">
    <reaction evidence="1 10">
        <text>Transfers a segment of a (1-&gt;4)-alpha-D-glucan to a new position in an acceptor, which may be glucose or a (1-&gt;4)-alpha-D-glucan.</text>
        <dbReference type="EC" id="2.4.1.25"/>
    </reaction>
</comment>
<proteinExistence type="inferred from homology"/>
<evidence type="ECO:0000256" key="7">
    <source>
        <dbReference type="ARBA" id="ARBA00023277"/>
    </source>
</evidence>
<dbReference type="PANTHER" id="PTHR32438:SF5">
    <property type="entry name" value="4-ALPHA-GLUCANOTRANSFERASE DPE1, CHLOROPLASTIC_AMYLOPLASTIC"/>
    <property type="match status" value="1"/>
</dbReference>
<dbReference type="InterPro" id="IPR017853">
    <property type="entry name" value="GH"/>
</dbReference>
<keyword evidence="6 10" id="KW-0808">Transferase</keyword>
<dbReference type="EMBL" id="JACONZ010000004">
    <property type="protein sequence ID" value="MBC5582139.1"/>
    <property type="molecule type" value="Genomic_DNA"/>
</dbReference>
<evidence type="ECO:0000256" key="9">
    <source>
        <dbReference type="ARBA" id="ARBA00031501"/>
    </source>
</evidence>
<dbReference type="GO" id="GO:0004134">
    <property type="term" value="F:4-alpha-glucanotransferase activity"/>
    <property type="evidence" value="ECO:0007669"/>
    <property type="project" value="UniProtKB-EC"/>
</dbReference>
<evidence type="ECO:0000256" key="10">
    <source>
        <dbReference type="RuleBase" id="RU361207"/>
    </source>
</evidence>
<dbReference type="NCBIfam" id="NF011080">
    <property type="entry name" value="PRK14508.1-3"/>
    <property type="match status" value="1"/>
</dbReference>
<keyword evidence="12" id="KW-1185">Reference proteome</keyword>
<comment type="caution">
    <text evidence="11">The sequence shown here is derived from an EMBL/GenBank/DDBJ whole genome shotgun (WGS) entry which is preliminary data.</text>
</comment>
<evidence type="ECO:0000256" key="5">
    <source>
        <dbReference type="ARBA" id="ARBA00022676"/>
    </source>
</evidence>
<dbReference type="EC" id="2.4.1.25" evidence="3 10"/>
<evidence type="ECO:0000313" key="12">
    <source>
        <dbReference type="Proteomes" id="UP000659630"/>
    </source>
</evidence>
<dbReference type="InterPro" id="IPR003385">
    <property type="entry name" value="Glyco_hydro_77"/>
</dbReference>
<sequence>MRSSGILLPVSSLPSPHGIGSLGREAYGFVDFLREAGQRYWQILPIGPTGYGDSPYQSFSAFAANPYLIDLDLLAQEGLLTEAEIAAEDFGSDPERVDYGKLFQRRFALLEKAVRRLDPQDAALLAFCEENAVWLEDYALFMALKGERGMVSFHHWPRALRLREEKALAAARRRLQDDVFFWRAVQYLFYRQWDALKAYANRSGVAIVGDLPIYVSPDSSDLWADSALFQVDAQRRPTEVAGVPPDAFSADGQLWGNPLYNWKKHRADGYAWWLRRLRHAARVYDVVRIDHFRGFESYYAIPAAAKTAAHGRWRKGPGMDLIGTIRRELPQLGVIAEDLGYLTPAVRRLLAESGYPGMKVLQFAFDSREESDYLPHNYPRNTVVYTGTHDNTTTEDWRHSAAPEDVAFACRYLDVTPMSNFTYSFIRAALGSVADTCIIPLQDYLCLGAQARINTPSTLGENWVWRVRGEALTPQLAAGIRELTRMYGRLPSRGGRKRKDG</sequence>
<evidence type="ECO:0000256" key="1">
    <source>
        <dbReference type="ARBA" id="ARBA00000439"/>
    </source>
</evidence>
<reference evidence="11" key="1">
    <citation type="submission" date="2020-08" db="EMBL/GenBank/DDBJ databases">
        <title>Genome public.</title>
        <authorList>
            <person name="Liu C."/>
            <person name="Sun Q."/>
        </authorList>
    </citation>
    <scope>NUCLEOTIDE SEQUENCE</scope>
    <source>
        <strain evidence="11">BX8</strain>
    </source>
</reference>
<accession>A0A923I944</accession>
<evidence type="ECO:0000313" key="11">
    <source>
        <dbReference type="EMBL" id="MBC5582139.1"/>
    </source>
</evidence>
<dbReference type="Proteomes" id="UP000659630">
    <property type="component" value="Unassembled WGS sequence"/>
</dbReference>
<gene>
    <name evidence="11" type="primary">malQ</name>
    <name evidence="11" type="ORF">H8S23_11535</name>
</gene>
<evidence type="ECO:0000256" key="2">
    <source>
        <dbReference type="ARBA" id="ARBA00005684"/>
    </source>
</evidence>
<evidence type="ECO:0000256" key="4">
    <source>
        <dbReference type="ARBA" id="ARBA00020295"/>
    </source>
</evidence>
<name>A0A923I944_9FIRM</name>
<evidence type="ECO:0000256" key="3">
    <source>
        <dbReference type="ARBA" id="ARBA00012560"/>
    </source>
</evidence>